<keyword evidence="3" id="KW-1185">Reference proteome</keyword>
<evidence type="ECO:0000313" key="3">
    <source>
        <dbReference type="Proteomes" id="UP000812270"/>
    </source>
</evidence>
<protein>
    <submittedName>
        <fullName evidence="2">Fibrobacter succinogenes major paralogous domain-containing protein</fullName>
    </submittedName>
</protein>
<dbReference type="InterPro" id="IPR007110">
    <property type="entry name" value="Ig-like_dom"/>
</dbReference>
<accession>A0A9E2S704</accession>
<dbReference type="Proteomes" id="UP000812270">
    <property type="component" value="Unassembled WGS sequence"/>
</dbReference>
<dbReference type="PROSITE" id="PS50835">
    <property type="entry name" value="IG_LIKE"/>
    <property type="match status" value="1"/>
</dbReference>
<dbReference type="InterPro" id="IPR045829">
    <property type="entry name" value="PKD_6"/>
</dbReference>
<feature type="domain" description="Ig-like" evidence="1">
    <location>
        <begin position="629"/>
        <end position="708"/>
    </location>
</feature>
<reference evidence="2" key="1">
    <citation type="submission" date="2021-06" db="EMBL/GenBank/DDBJ databases">
        <authorList>
            <person name="Huq M.A."/>
        </authorList>
    </citation>
    <scope>NUCLEOTIDE SEQUENCE</scope>
    <source>
        <strain evidence="2">MAH-26</strain>
    </source>
</reference>
<sequence>MKKNFPTLLLAILLLVLGFGVQAQVMIGSAGKPKNFSVLELTSQYKSGVYGGLRLPQMTTAQRKAISDTLSANNVAANGLMVYNTDNNCVEYWNNAKWVGMCDNTFTINPDPKTPIPPIGADLPGTVGDPSCTTTGNYTFSVISGGDFATVNVTNAAAGTFTLHFAANPNASIRTAVVNVVSPCGNAAVFAYTQDGDASGCGTTTVPAIVSQNGTNICSGGAANLTLSGNPISGAFIWTLNGQQVGTGNHYTATQGGNYVVYGDKIGCSNSQSITITQSGSAAPAPVNLVVIGNNGVACGAGGTVLLTATAPAAGTVVWYHDGVKTANTGITVQAGKGVWTAVVDNGGCVSAPSNAATVTEDNSGGSIPTPTLKINGATSGFTFCQGGSAFLEVGNYDAQYTYTWYADNTQIGQGTGISYNVPSGSSVVMRVRASGNGCAKESSVNQTISTGTAAPVAPQLVGNGALCGGTSALTAQTSASSPVYAWYKDGSQIAGATTNNYTATQIGNYGVTVTSSGCTSQMSALKNVVLSDFTNLTWVQNPTPVNFGDSKVYEVSATNGPVTYNWTVSGGATITTGQGTSKVLVQFPASGASSMTVGVTGSNACGAALNNSSFSGNPVTVNSACPTPIITAPSTAQTINAIAGQQVNLSITAANTSAPVYVWKDGGGATVGSAAAINITAASGTKTYTCTVTNGCGGAGVSSVTFTVIGATDPATIPAGAGTFSGQTCFDVAKGNDGGGCGQLSARASQKTDFSLSTTQDPAAGAVAAPYTASQVYTFTTSGTVSNVRFQYVESVSGKIVQSITPVGNYSGSITSGTACKATVLYKSSLNADAANLTEAQALTVDIYAVYNNGAQDVAVKLTARIKDCACCGAYVAAGQWKTFMCYNLGATDQTQDPFNPPPAGNSGVNGDYYQWGRKNAVATATTPSGAIAGWNTTIAPNGAWTDGSKTVNDPCPAGYRVPTAAQFQGVVNASLNPRTAGGTFNNNATNFGAGVRFGQRLYLPAAGSRLYSDGSIYYRALKGFYMTSTEPNVYANTLEFMDTGAAISNSYQKTFGFSVRCVAE</sequence>
<proteinExistence type="predicted"/>
<dbReference type="RefSeq" id="WP_217791414.1">
    <property type="nucleotide sequence ID" value="NZ_JAHSPG010000008.1"/>
</dbReference>
<name>A0A9E2S704_9BACT</name>
<evidence type="ECO:0000259" key="1">
    <source>
        <dbReference type="PROSITE" id="PS50835"/>
    </source>
</evidence>
<dbReference type="EMBL" id="JAHSPG010000008">
    <property type="protein sequence ID" value="MBV4357758.1"/>
    <property type="molecule type" value="Genomic_DNA"/>
</dbReference>
<gene>
    <name evidence="2" type="ORF">KTO63_11410</name>
</gene>
<comment type="caution">
    <text evidence="2">The sequence shown here is derived from an EMBL/GenBank/DDBJ whole genome shotgun (WGS) entry which is preliminary data.</text>
</comment>
<evidence type="ECO:0000313" key="2">
    <source>
        <dbReference type="EMBL" id="MBV4357758.1"/>
    </source>
</evidence>
<dbReference type="AlphaFoldDB" id="A0A9E2S704"/>
<dbReference type="Pfam" id="PF19408">
    <property type="entry name" value="PKD_6"/>
    <property type="match status" value="1"/>
</dbReference>
<organism evidence="2 3">
    <name type="scientific">Pinibacter aurantiacus</name>
    <dbReference type="NCBI Taxonomy" id="2851599"/>
    <lineage>
        <taxon>Bacteria</taxon>
        <taxon>Pseudomonadati</taxon>
        <taxon>Bacteroidota</taxon>
        <taxon>Chitinophagia</taxon>
        <taxon>Chitinophagales</taxon>
        <taxon>Chitinophagaceae</taxon>
        <taxon>Pinibacter</taxon>
    </lineage>
</organism>